<evidence type="ECO:0000256" key="1">
    <source>
        <dbReference type="ARBA" id="ARBA00022737"/>
    </source>
</evidence>
<dbReference type="RefSeq" id="WP_168038173.1">
    <property type="nucleotide sequence ID" value="NZ_JAATJH010000004.1"/>
</dbReference>
<name>A0ABX0XET4_9BACT</name>
<proteinExistence type="predicted"/>
<evidence type="ECO:0000256" key="3">
    <source>
        <dbReference type="PROSITE-ProRule" id="PRU00339"/>
    </source>
</evidence>
<keyword evidence="1" id="KW-0677">Repeat</keyword>
<dbReference type="PANTHER" id="PTHR44186">
    <property type="match status" value="1"/>
</dbReference>
<keyword evidence="2 3" id="KW-0802">TPR repeat</keyword>
<keyword evidence="5" id="KW-1185">Reference proteome</keyword>
<evidence type="ECO:0000313" key="4">
    <source>
        <dbReference type="EMBL" id="NJC27257.1"/>
    </source>
</evidence>
<dbReference type="Pfam" id="PF13181">
    <property type="entry name" value="TPR_8"/>
    <property type="match status" value="1"/>
</dbReference>
<evidence type="ECO:0000313" key="5">
    <source>
        <dbReference type="Proteomes" id="UP000770785"/>
    </source>
</evidence>
<reference evidence="4 5" key="1">
    <citation type="submission" date="2020-03" db="EMBL/GenBank/DDBJ databases">
        <title>Genomic Encyclopedia of Type Strains, Phase IV (KMG-IV): sequencing the most valuable type-strain genomes for metagenomic binning, comparative biology and taxonomic classification.</title>
        <authorList>
            <person name="Goeker M."/>
        </authorList>
    </citation>
    <scope>NUCLEOTIDE SEQUENCE [LARGE SCALE GENOMIC DNA]</scope>
    <source>
        <strain evidence="4 5">DSM 105096</strain>
    </source>
</reference>
<organism evidence="4 5">
    <name type="scientific">Neolewinella antarctica</name>
    <dbReference type="NCBI Taxonomy" id="442734"/>
    <lineage>
        <taxon>Bacteria</taxon>
        <taxon>Pseudomonadati</taxon>
        <taxon>Bacteroidota</taxon>
        <taxon>Saprospiria</taxon>
        <taxon>Saprospirales</taxon>
        <taxon>Lewinellaceae</taxon>
        <taxon>Neolewinella</taxon>
    </lineage>
</organism>
<dbReference type="PROSITE" id="PS50005">
    <property type="entry name" value="TPR"/>
    <property type="match status" value="1"/>
</dbReference>
<protein>
    <submittedName>
        <fullName evidence="4">Tetratricopeptide (TPR) repeat protein</fullName>
    </submittedName>
</protein>
<dbReference type="SMART" id="SM00028">
    <property type="entry name" value="TPR"/>
    <property type="match status" value="6"/>
</dbReference>
<comment type="caution">
    <text evidence="4">The sequence shown here is derived from an EMBL/GenBank/DDBJ whole genome shotgun (WGS) entry which is preliminary data.</text>
</comment>
<dbReference type="EMBL" id="JAATJH010000004">
    <property type="protein sequence ID" value="NJC27257.1"/>
    <property type="molecule type" value="Genomic_DNA"/>
</dbReference>
<gene>
    <name evidence="4" type="ORF">GGR27_002770</name>
</gene>
<dbReference type="Proteomes" id="UP000770785">
    <property type="component" value="Unassembled WGS sequence"/>
</dbReference>
<feature type="repeat" description="TPR" evidence="3">
    <location>
        <begin position="277"/>
        <end position="310"/>
    </location>
</feature>
<dbReference type="InterPro" id="IPR011990">
    <property type="entry name" value="TPR-like_helical_dom_sf"/>
</dbReference>
<dbReference type="SUPFAM" id="SSF48452">
    <property type="entry name" value="TPR-like"/>
    <property type="match status" value="2"/>
</dbReference>
<evidence type="ECO:0000256" key="2">
    <source>
        <dbReference type="ARBA" id="ARBA00022803"/>
    </source>
</evidence>
<dbReference type="InterPro" id="IPR019734">
    <property type="entry name" value="TPR_rpt"/>
</dbReference>
<sequence>MSNKRNEQRDLALKQLVANFEEQLSQQKTPFLSQEQFEDLLGYYFDRDDFDLTLHAADLAIEQHAYTPEFYKWKALIHKINLQEREAFAALEKLAIYAPNDEECQMLRLEIYVHFGKTTEAKELLDVLYARVEGRKKKSLLFFFQGLVLLQEGDVTGSWHALLKAIKLDPNQEPALDEALNAGEFDHLRGGLGEKLRNVLDKNPFNHLVWYYLGMWYDDYGNDFKAMDAFANARSLNQKEARYELDYADKLFDLNRHEAALAAYQAYFELPGAETTYETYMRVGRSYQMLDHFDLAKEAYFRAAEADPQMYDCFQHLGECFAAEGKWGMAAHNYGRAVELPGHTAECFLGLGLCLSAQNEAEPAEIAYQKAIAADARYSDAIVSFAIFLVDNGREGEGLDLMQSKLKEYEDANLLYGMVAVCLVANKRSQALEYLNEALASYREDQDMLLEWYPDLRNDHEINAIFELYKS</sequence>
<accession>A0ABX0XET4</accession>
<dbReference type="Gene3D" id="1.25.40.10">
    <property type="entry name" value="Tetratricopeptide repeat domain"/>
    <property type="match status" value="2"/>
</dbReference>
<dbReference type="PANTHER" id="PTHR44186:SF1">
    <property type="entry name" value="BARDET-BIEDL SYNDROME 4 PROTEIN"/>
    <property type="match status" value="1"/>
</dbReference>